<evidence type="ECO:0008006" key="5">
    <source>
        <dbReference type="Google" id="ProtNLM"/>
    </source>
</evidence>
<keyword evidence="2" id="KW-0732">Signal</keyword>
<sequence length="54" mass="5731">MSNLRLFFLISICCLGLGLMSCASTQSTSTENHPERGYDGGFGGDGGHNHQPSE</sequence>
<feature type="region of interest" description="Disordered" evidence="1">
    <location>
        <begin position="25"/>
        <end position="54"/>
    </location>
</feature>
<dbReference type="AlphaFoldDB" id="A0A378P313"/>
<evidence type="ECO:0000313" key="4">
    <source>
        <dbReference type="Proteomes" id="UP000255297"/>
    </source>
</evidence>
<feature type="signal peptide" evidence="2">
    <location>
        <begin position="1"/>
        <end position="23"/>
    </location>
</feature>
<gene>
    <name evidence="3" type="ORF">NCTC11532_03236</name>
</gene>
<dbReference type="EMBL" id="UGPB01000002">
    <property type="protein sequence ID" value="STY78976.1"/>
    <property type="molecule type" value="Genomic_DNA"/>
</dbReference>
<dbReference type="Proteomes" id="UP000255297">
    <property type="component" value="Unassembled WGS sequence"/>
</dbReference>
<keyword evidence="4" id="KW-1185">Reference proteome</keyword>
<name>A0A378P313_9GAMM</name>
<reference evidence="3 4" key="1">
    <citation type="submission" date="2018-06" db="EMBL/GenBank/DDBJ databases">
        <authorList>
            <consortium name="Pathogen Informatics"/>
            <person name="Doyle S."/>
        </authorList>
    </citation>
    <scope>NUCLEOTIDE SEQUENCE [LARGE SCALE GENOMIC DNA]</scope>
    <source>
        <strain evidence="3 4">NCTC11532</strain>
    </source>
</reference>
<dbReference type="STRING" id="1122170.GCA_000701265_00110"/>
<evidence type="ECO:0000256" key="2">
    <source>
        <dbReference type="SAM" id="SignalP"/>
    </source>
</evidence>
<evidence type="ECO:0000313" key="3">
    <source>
        <dbReference type="EMBL" id="STY78976.1"/>
    </source>
</evidence>
<protein>
    <recommendedName>
        <fullName evidence="5">Lipoprotein</fullName>
    </recommendedName>
</protein>
<dbReference type="RefSeq" id="WP_165482420.1">
    <property type="nucleotide sequence ID" value="NZ_CAAAIS010000012.1"/>
</dbReference>
<feature type="chain" id="PRO_5016690755" description="Lipoprotein" evidence="2">
    <location>
        <begin position="24"/>
        <end position="54"/>
    </location>
</feature>
<organism evidence="3 4">
    <name type="scientific">Legionella wadsworthii</name>
    <dbReference type="NCBI Taxonomy" id="28088"/>
    <lineage>
        <taxon>Bacteria</taxon>
        <taxon>Pseudomonadati</taxon>
        <taxon>Pseudomonadota</taxon>
        <taxon>Gammaproteobacteria</taxon>
        <taxon>Legionellales</taxon>
        <taxon>Legionellaceae</taxon>
        <taxon>Legionella</taxon>
    </lineage>
</organism>
<evidence type="ECO:0000256" key="1">
    <source>
        <dbReference type="SAM" id="MobiDB-lite"/>
    </source>
</evidence>
<dbReference type="PROSITE" id="PS51257">
    <property type="entry name" value="PROKAR_LIPOPROTEIN"/>
    <property type="match status" value="1"/>
</dbReference>
<accession>A0A378P313</accession>
<proteinExistence type="predicted"/>